<keyword evidence="2" id="KW-0805">Transcription regulation</keyword>
<accession>A0A1H7HR69</accession>
<dbReference type="GO" id="GO:0006352">
    <property type="term" value="P:DNA-templated transcription initiation"/>
    <property type="evidence" value="ECO:0007669"/>
    <property type="project" value="InterPro"/>
</dbReference>
<dbReference type="InterPro" id="IPR039425">
    <property type="entry name" value="RNA_pol_sigma-70-like"/>
</dbReference>
<dbReference type="Gene3D" id="1.10.1740.10">
    <property type="match status" value="1"/>
</dbReference>
<dbReference type="InterPro" id="IPR013249">
    <property type="entry name" value="RNA_pol_sigma70_r4_t2"/>
</dbReference>
<dbReference type="EMBL" id="FOBB01000001">
    <property type="protein sequence ID" value="SEK52177.1"/>
    <property type="molecule type" value="Genomic_DNA"/>
</dbReference>
<dbReference type="GO" id="GO:0016987">
    <property type="term" value="F:sigma factor activity"/>
    <property type="evidence" value="ECO:0007669"/>
    <property type="project" value="UniProtKB-KW"/>
</dbReference>
<dbReference type="GO" id="GO:0003677">
    <property type="term" value="F:DNA binding"/>
    <property type="evidence" value="ECO:0007669"/>
    <property type="project" value="InterPro"/>
</dbReference>
<dbReference type="Pfam" id="PF04542">
    <property type="entry name" value="Sigma70_r2"/>
    <property type="match status" value="1"/>
</dbReference>
<reference evidence="7 8" key="1">
    <citation type="submission" date="2016-10" db="EMBL/GenBank/DDBJ databases">
        <authorList>
            <person name="de Groot N.N."/>
        </authorList>
    </citation>
    <scope>NUCLEOTIDE SEQUENCE [LARGE SCALE GENOMIC DNA]</scope>
    <source>
        <strain evidence="7 8">DSM 21039</strain>
    </source>
</reference>
<evidence type="ECO:0000313" key="7">
    <source>
        <dbReference type="EMBL" id="SEK52177.1"/>
    </source>
</evidence>
<dbReference type="SUPFAM" id="SSF88659">
    <property type="entry name" value="Sigma3 and sigma4 domains of RNA polymerase sigma factors"/>
    <property type="match status" value="1"/>
</dbReference>
<organism evidence="7 8">
    <name type="scientific">Chitinophaga rupis</name>
    <dbReference type="NCBI Taxonomy" id="573321"/>
    <lineage>
        <taxon>Bacteria</taxon>
        <taxon>Pseudomonadati</taxon>
        <taxon>Bacteroidota</taxon>
        <taxon>Chitinophagia</taxon>
        <taxon>Chitinophagales</taxon>
        <taxon>Chitinophagaceae</taxon>
        <taxon>Chitinophaga</taxon>
    </lineage>
</organism>
<keyword evidence="8" id="KW-1185">Reference proteome</keyword>
<evidence type="ECO:0000256" key="1">
    <source>
        <dbReference type="ARBA" id="ARBA00010641"/>
    </source>
</evidence>
<evidence type="ECO:0000256" key="3">
    <source>
        <dbReference type="ARBA" id="ARBA00023082"/>
    </source>
</evidence>
<dbReference type="InterPro" id="IPR014284">
    <property type="entry name" value="RNA_pol_sigma-70_dom"/>
</dbReference>
<dbReference type="InterPro" id="IPR036388">
    <property type="entry name" value="WH-like_DNA-bd_sf"/>
</dbReference>
<dbReference type="STRING" id="573321.SAMN04488505_101357"/>
<dbReference type="AlphaFoldDB" id="A0A1H7HR69"/>
<name>A0A1H7HR69_9BACT</name>
<dbReference type="SUPFAM" id="SSF88946">
    <property type="entry name" value="Sigma2 domain of RNA polymerase sigma factors"/>
    <property type="match status" value="1"/>
</dbReference>
<dbReference type="Proteomes" id="UP000198984">
    <property type="component" value="Unassembled WGS sequence"/>
</dbReference>
<dbReference type="InterPro" id="IPR013324">
    <property type="entry name" value="RNA_pol_sigma_r3/r4-like"/>
</dbReference>
<evidence type="ECO:0000256" key="2">
    <source>
        <dbReference type="ARBA" id="ARBA00023015"/>
    </source>
</evidence>
<keyword evidence="3" id="KW-0731">Sigma factor</keyword>
<comment type="similarity">
    <text evidence="1">Belongs to the sigma-70 factor family. ECF subfamily.</text>
</comment>
<feature type="domain" description="RNA polymerase sigma-70 region 2" evidence="5">
    <location>
        <begin position="22"/>
        <end position="88"/>
    </location>
</feature>
<dbReference type="Gene3D" id="1.10.10.10">
    <property type="entry name" value="Winged helix-like DNA-binding domain superfamily/Winged helix DNA-binding domain"/>
    <property type="match status" value="1"/>
</dbReference>
<dbReference type="PANTHER" id="PTHR43133">
    <property type="entry name" value="RNA POLYMERASE ECF-TYPE SIGMA FACTO"/>
    <property type="match status" value="1"/>
</dbReference>
<dbReference type="PANTHER" id="PTHR43133:SF46">
    <property type="entry name" value="RNA POLYMERASE SIGMA-70 FACTOR ECF SUBFAMILY"/>
    <property type="match status" value="1"/>
</dbReference>
<protein>
    <submittedName>
        <fullName evidence="7">RNA polymerase sigma-70 factor, ECF subfamily</fullName>
    </submittedName>
</protein>
<dbReference type="NCBIfam" id="TIGR02937">
    <property type="entry name" value="sigma70-ECF"/>
    <property type="match status" value="1"/>
</dbReference>
<evidence type="ECO:0000259" key="6">
    <source>
        <dbReference type="Pfam" id="PF08281"/>
    </source>
</evidence>
<evidence type="ECO:0000259" key="5">
    <source>
        <dbReference type="Pfam" id="PF04542"/>
    </source>
</evidence>
<dbReference type="Pfam" id="PF08281">
    <property type="entry name" value="Sigma70_r4_2"/>
    <property type="match status" value="1"/>
</dbReference>
<keyword evidence="4" id="KW-0804">Transcription</keyword>
<dbReference type="InterPro" id="IPR013325">
    <property type="entry name" value="RNA_pol_sigma_r2"/>
</dbReference>
<evidence type="ECO:0000256" key="4">
    <source>
        <dbReference type="ARBA" id="ARBA00023163"/>
    </source>
</evidence>
<proteinExistence type="inferred from homology"/>
<feature type="domain" description="RNA polymerase sigma factor 70 region 4 type 2" evidence="6">
    <location>
        <begin position="120"/>
        <end position="165"/>
    </location>
</feature>
<sequence length="178" mass="20401">MANVEDLLLKASAGDRQAFADLYTACFPALYPFVHFSTRSQADAEEIIQDIFLKMWERRETLTGIRSLEDYLFIMAKNKLLDHSRQQATRLKAAQDLSAGQVEAGSTVEGDLIYKEYERAAMDAITKLPKRKQQIFFMRTQQSMSLNEIAAAFHISRSAVKKHLYASIHFIKQQLHLE</sequence>
<gene>
    <name evidence="7" type="ORF">SAMN04488505_101357</name>
</gene>
<dbReference type="InterPro" id="IPR007627">
    <property type="entry name" value="RNA_pol_sigma70_r2"/>
</dbReference>
<evidence type="ECO:0000313" key="8">
    <source>
        <dbReference type="Proteomes" id="UP000198984"/>
    </source>
</evidence>